<evidence type="ECO:0000313" key="10">
    <source>
        <dbReference type="Proteomes" id="UP001164746"/>
    </source>
</evidence>
<dbReference type="PROSITE" id="PS00022">
    <property type="entry name" value="EGF_1"/>
    <property type="match status" value="1"/>
</dbReference>
<dbReference type="InterPro" id="IPR000152">
    <property type="entry name" value="EGF-type_Asp/Asn_hydroxyl_site"/>
</dbReference>
<evidence type="ECO:0000256" key="5">
    <source>
        <dbReference type="PROSITE-ProRule" id="PRU00302"/>
    </source>
</evidence>
<dbReference type="Proteomes" id="UP001164746">
    <property type="component" value="Chromosome 5"/>
</dbReference>
<dbReference type="PANTHER" id="PTHR12916:SF9">
    <property type="entry name" value="NEUROGENIC LOCUS NOTCH HOMOLOG PROTEIN 1-RELATED"/>
    <property type="match status" value="1"/>
</dbReference>
<feature type="disulfide bond" evidence="4">
    <location>
        <begin position="152"/>
        <end position="161"/>
    </location>
</feature>
<dbReference type="InterPro" id="IPR001881">
    <property type="entry name" value="EGF-like_Ca-bd_dom"/>
</dbReference>
<dbReference type="SMART" id="SM00179">
    <property type="entry name" value="EGF_CA"/>
    <property type="match status" value="1"/>
</dbReference>
<dbReference type="InterPro" id="IPR000436">
    <property type="entry name" value="Sushi_SCR_CCP_dom"/>
</dbReference>
<sequence length="177" mass="18401">MELKLAFLCFVLCFRDVSTAVIGDHCGTLTSPSNGVVTYTSTIQDSVATYNCDTGFAIDGVTTRTCSAVTPKVWSDTAPTCIEVTLGLDCTADVTLCTGIANSECSDGQCQCVSGYVAGDASTCNDIDECASMPCLNGATCMNDVDMYTCTCAAGYHGVNCDSSAQIGITSVLKYLT</sequence>
<dbReference type="Pfam" id="PF00084">
    <property type="entry name" value="Sushi"/>
    <property type="match status" value="1"/>
</dbReference>
<evidence type="ECO:0000256" key="3">
    <source>
        <dbReference type="ARBA" id="ARBA00023157"/>
    </source>
</evidence>
<dbReference type="InterPro" id="IPR018097">
    <property type="entry name" value="EGF_Ca-bd_CS"/>
</dbReference>
<evidence type="ECO:0000259" key="7">
    <source>
        <dbReference type="PROSITE" id="PS50026"/>
    </source>
</evidence>
<keyword evidence="6" id="KW-0732">Signal</keyword>
<dbReference type="PROSITE" id="PS01187">
    <property type="entry name" value="EGF_CA"/>
    <property type="match status" value="1"/>
</dbReference>
<proteinExistence type="predicted"/>
<dbReference type="PANTHER" id="PTHR12916">
    <property type="entry name" value="CYTOCHROME C OXIDASE POLYPEPTIDE VIC-2"/>
    <property type="match status" value="1"/>
</dbReference>
<keyword evidence="1 4" id="KW-0245">EGF-like domain</keyword>
<dbReference type="InterPro" id="IPR000742">
    <property type="entry name" value="EGF"/>
</dbReference>
<feature type="domain" description="EGF-like" evidence="7">
    <location>
        <begin position="126"/>
        <end position="162"/>
    </location>
</feature>
<dbReference type="SMART" id="SM00032">
    <property type="entry name" value="CCP"/>
    <property type="match status" value="1"/>
</dbReference>
<dbReference type="PROSITE" id="PS00010">
    <property type="entry name" value="ASX_HYDROXYL"/>
    <property type="match status" value="1"/>
</dbReference>
<dbReference type="PROSITE" id="PS01186">
    <property type="entry name" value="EGF_2"/>
    <property type="match status" value="1"/>
</dbReference>
<dbReference type="PROSITE" id="PS50026">
    <property type="entry name" value="EGF_3"/>
    <property type="match status" value="1"/>
</dbReference>
<dbReference type="InterPro" id="IPR035976">
    <property type="entry name" value="Sushi/SCR/CCP_sf"/>
</dbReference>
<keyword evidence="10" id="KW-1185">Reference proteome</keyword>
<dbReference type="SMART" id="SM00181">
    <property type="entry name" value="EGF"/>
    <property type="match status" value="2"/>
</dbReference>
<feature type="domain" description="Sushi" evidence="8">
    <location>
        <begin position="24"/>
        <end position="83"/>
    </location>
</feature>
<gene>
    <name evidence="9" type="ORF">MAR_019746</name>
</gene>
<dbReference type="PROSITE" id="PS50923">
    <property type="entry name" value="SUSHI"/>
    <property type="match status" value="1"/>
</dbReference>
<feature type="chain" id="PRO_5047548750" evidence="6">
    <location>
        <begin position="20"/>
        <end position="177"/>
    </location>
</feature>
<keyword evidence="2" id="KW-0677">Repeat</keyword>
<name>A0ABY7E6F7_MYAAR</name>
<dbReference type="PRINTS" id="PR00010">
    <property type="entry name" value="EGFBLOOD"/>
</dbReference>
<dbReference type="CDD" id="cd00054">
    <property type="entry name" value="EGF_CA"/>
    <property type="match status" value="1"/>
</dbReference>
<reference evidence="9" key="1">
    <citation type="submission" date="2022-11" db="EMBL/GenBank/DDBJ databases">
        <title>Centuries of genome instability and evolution in soft-shell clam transmissible cancer (bioRxiv).</title>
        <authorList>
            <person name="Hart S.F.M."/>
            <person name="Yonemitsu M.A."/>
            <person name="Giersch R.M."/>
            <person name="Beal B.F."/>
            <person name="Arriagada G."/>
            <person name="Davis B.W."/>
            <person name="Ostrander E.A."/>
            <person name="Goff S.P."/>
            <person name="Metzger M.J."/>
        </authorList>
    </citation>
    <scope>NUCLEOTIDE SEQUENCE</scope>
    <source>
        <strain evidence="9">MELC-2E11</strain>
        <tissue evidence="9">Siphon/mantle</tissue>
    </source>
</reference>
<evidence type="ECO:0000259" key="8">
    <source>
        <dbReference type="PROSITE" id="PS50923"/>
    </source>
</evidence>
<comment type="caution">
    <text evidence="4">Lacks conserved residue(s) required for the propagation of feature annotation.</text>
</comment>
<accession>A0ABY7E6F7</accession>
<evidence type="ECO:0000256" key="1">
    <source>
        <dbReference type="ARBA" id="ARBA00022536"/>
    </source>
</evidence>
<organism evidence="9 10">
    <name type="scientific">Mya arenaria</name>
    <name type="common">Soft-shell clam</name>
    <dbReference type="NCBI Taxonomy" id="6604"/>
    <lineage>
        <taxon>Eukaryota</taxon>
        <taxon>Metazoa</taxon>
        <taxon>Spiralia</taxon>
        <taxon>Lophotrochozoa</taxon>
        <taxon>Mollusca</taxon>
        <taxon>Bivalvia</taxon>
        <taxon>Autobranchia</taxon>
        <taxon>Heteroconchia</taxon>
        <taxon>Euheterodonta</taxon>
        <taxon>Imparidentia</taxon>
        <taxon>Neoheterodontei</taxon>
        <taxon>Myida</taxon>
        <taxon>Myoidea</taxon>
        <taxon>Myidae</taxon>
        <taxon>Mya</taxon>
    </lineage>
</organism>
<protein>
    <submittedName>
        <fullName evidence="9">SNED1-like protein</fullName>
    </submittedName>
</protein>
<evidence type="ECO:0000256" key="2">
    <source>
        <dbReference type="ARBA" id="ARBA00022737"/>
    </source>
</evidence>
<dbReference type="CDD" id="cd00033">
    <property type="entry name" value="CCP"/>
    <property type="match status" value="1"/>
</dbReference>
<keyword evidence="5" id="KW-0768">Sushi</keyword>
<evidence type="ECO:0000313" key="9">
    <source>
        <dbReference type="EMBL" id="WAR04377.1"/>
    </source>
</evidence>
<evidence type="ECO:0000256" key="6">
    <source>
        <dbReference type="SAM" id="SignalP"/>
    </source>
</evidence>
<dbReference type="Gene3D" id="2.10.70.10">
    <property type="entry name" value="Complement Module, domain 1"/>
    <property type="match status" value="1"/>
</dbReference>
<dbReference type="Gene3D" id="2.10.25.10">
    <property type="entry name" value="Laminin"/>
    <property type="match status" value="1"/>
</dbReference>
<keyword evidence="3 4" id="KW-1015">Disulfide bond</keyword>
<dbReference type="SUPFAM" id="SSF57196">
    <property type="entry name" value="EGF/Laminin"/>
    <property type="match status" value="1"/>
</dbReference>
<dbReference type="SUPFAM" id="SSF57535">
    <property type="entry name" value="Complement control module/SCR domain"/>
    <property type="match status" value="1"/>
</dbReference>
<dbReference type="EMBL" id="CP111016">
    <property type="protein sequence ID" value="WAR04377.1"/>
    <property type="molecule type" value="Genomic_DNA"/>
</dbReference>
<dbReference type="Pfam" id="PF00008">
    <property type="entry name" value="EGF"/>
    <property type="match status" value="1"/>
</dbReference>
<feature type="signal peptide" evidence="6">
    <location>
        <begin position="1"/>
        <end position="19"/>
    </location>
</feature>
<evidence type="ECO:0000256" key="4">
    <source>
        <dbReference type="PROSITE-ProRule" id="PRU00076"/>
    </source>
</evidence>